<proteinExistence type="predicted"/>
<keyword evidence="2" id="KW-1185">Reference proteome</keyword>
<dbReference type="Proteomes" id="UP000183487">
    <property type="component" value="Unassembled WGS sequence"/>
</dbReference>
<reference evidence="2" key="1">
    <citation type="submission" date="2016-10" db="EMBL/GenBank/DDBJ databases">
        <authorList>
            <person name="Varghese N."/>
        </authorList>
    </citation>
    <scope>NUCLEOTIDE SEQUENCE [LARGE SCALE GENOMIC DNA]</scope>
    <source>
        <strain evidence="2">GAS106B</strain>
    </source>
</reference>
<name>A0A1H1JR97_9BURK</name>
<evidence type="ECO:0000313" key="1">
    <source>
        <dbReference type="EMBL" id="SDR52468.1"/>
    </source>
</evidence>
<organism evidence="1 2">
    <name type="scientific">Paraburkholderia fungorum</name>
    <dbReference type="NCBI Taxonomy" id="134537"/>
    <lineage>
        <taxon>Bacteria</taxon>
        <taxon>Pseudomonadati</taxon>
        <taxon>Pseudomonadota</taxon>
        <taxon>Betaproteobacteria</taxon>
        <taxon>Burkholderiales</taxon>
        <taxon>Burkholderiaceae</taxon>
        <taxon>Paraburkholderia</taxon>
    </lineage>
</organism>
<accession>A0A1H1JR97</accession>
<protein>
    <submittedName>
        <fullName evidence="1">Uncharacterized protein</fullName>
    </submittedName>
</protein>
<dbReference type="EMBL" id="FNKP01000003">
    <property type="protein sequence ID" value="SDR52468.1"/>
    <property type="molecule type" value="Genomic_DNA"/>
</dbReference>
<gene>
    <name evidence="1" type="ORF">SAMN05443245_7198</name>
</gene>
<sequence length="178" mass="20126">MHLLCNRQCHMRVARIVTGLSILFVAAICPALMPLQVFAENTPASHPYYLDPLYSQLATCMGGAELEFELARERAGGMTLDAQKQLLPDELLKSALFRTFLDQLYAADENTIPDMLRKRNGSCVYNMVGISRKKAETCYERELRPFYSVLHGPHPETVNLQESHSKYLACMKDPSLDE</sequence>
<evidence type="ECO:0000313" key="2">
    <source>
        <dbReference type="Proteomes" id="UP000183487"/>
    </source>
</evidence>
<dbReference type="AlphaFoldDB" id="A0A1H1JR97"/>